<dbReference type="InterPro" id="IPR007016">
    <property type="entry name" value="O-antigen_ligase-rel_domated"/>
</dbReference>
<feature type="domain" description="O-antigen ligase-related" evidence="6">
    <location>
        <begin position="200"/>
        <end position="338"/>
    </location>
</feature>
<evidence type="ECO:0000256" key="1">
    <source>
        <dbReference type="ARBA" id="ARBA00004141"/>
    </source>
</evidence>
<feature type="transmembrane region" description="Helical" evidence="5">
    <location>
        <begin position="176"/>
        <end position="193"/>
    </location>
</feature>
<keyword evidence="4 5" id="KW-0472">Membrane</keyword>
<dbReference type="EMBL" id="CP016782">
    <property type="protein sequence ID" value="ASY27183.1"/>
    <property type="molecule type" value="Genomic_DNA"/>
</dbReference>
<evidence type="ECO:0000313" key="8">
    <source>
        <dbReference type="Proteomes" id="UP000217221"/>
    </source>
</evidence>
<evidence type="ECO:0000256" key="3">
    <source>
        <dbReference type="ARBA" id="ARBA00022989"/>
    </source>
</evidence>
<feature type="transmembrane region" description="Helical" evidence="5">
    <location>
        <begin position="51"/>
        <end position="77"/>
    </location>
</feature>
<dbReference type="GO" id="GO:0016874">
    <property type="term" value="F:ligase activity"/>
    <property type="evidence" value="ECO:0007669"/>
    <property type="project" value="UniProtKB-KW"/>
</dbReference>
<keyword evidence="2 5" id="KW-0812">Transmembrane</keyword>
<feature type="transmembrane region" description="Helical" evidence="5">
    <location>
        <begin position="415"/>
        <end position="436"/>
    </location>
</feature>
<dbReference type="SUPFAM" id="SSF48452">
    <property type="entry name" value="TPR-like"/>
    <property type="match status" value="1"/>
</dbReference>
<accession>A0A249LDN6</accession>
<keyword evidence="8" id="KW-1185">Reference proteome</keyword>
<feature type="transmembrane region" description="Helical" evidence="5">
    <location>
        <begin position="112"/>
        <end position="130"/>
    </location>
</feature>
<comment type="subcellular location">
    <subcellularLocation>
        <location evidence="1">Membrane</location>
        <topology evidence="1">Multi-pass membrane protein</topology>
    </subcellularLocation>
</comment>
<dbReference type="InterPro" id="IPR011990">
    <property type="entry name" value="TPR-like_helical_dom_sf"/>
</dbReference>
<name>A0A249LDN6_9ACTN</name>
<proteinExistence type="predicted"/>
<reference evidence="7 8" key="1">
    <citation type="submission" date="2016-07" db="EMBL/GenBank/DDBJ databases">
        <title>High microdiversification within the ubiquitous acI lineage of Actinobacteria.</title>
        <authorList>
            <person name="Neuenschwander S.M."/>
            <person name="Salcher M."/>
            <person name="Ghai R."/>
            <person name="Pernthaler J."/>
        </authorList>
    </citation>
    <scope>NUCLEOTIDE SEQUENCE [LARGE SCALE GENOMIC DNA]</scope>
    <source>
        <strain evidence="7">MMS-VB-114</strain>
    </source>
</reference>
<keyword evidence="7" id="KW-0436">Ligase</keyword>
<dbReference type="Gene3D" id="1.25.40.10">
    <property type="entry name" value="Tetratricopeptide repeat domain"/>
    <property type="match status" value="1"/>
</dbReference>
<dbReference type="InterPro" id="IPR051533">
    <property type="entry name" value="WaaL-like"/>
</dbReference>
<dbReference type="RefSeq" id="WP_095697476.1">
    <property type="nucleotide sequence ID" value="NZ_CP016782.1"/>
</dbReference>
<organism evidence="7 8">
    <name type="scientific">Candidatus Planktophila limnetica</name>
    <dbReference type="NCBI Taxonomy" id="573600"/>
    <lineage>
        <taxon>Bacteria</taxon>
        <taxon>Bacillati</taxon>
        <taxon>Actinomycetota</taxon>
        <taxon>Actinomycetes</taxon>
        <taxon>Candidatus Nanopelagicales</taxon>
        <taxon>Candidatus Nanopelagicaceae</taxon>
        <taxon>Candidatus Planktophila</taxon>
    </lineage>
</organism>
<gene>
    <name evidence="7" type="ORF">PHILAsVB114_00555</name>
</gene>
<protein>
    <submittedName>
        <fullName evidence="7">O-antigen ligase-like protein</fullName>
    </submittedName>
</protein>
<dbReference type="PANTHER" id="PTHR37422">
    <property type="entry name" value="TEICHURONIC ACID BIOSYNTHESIS PROTEIN TUAE"/>
    <property type="match status" value="1"/>
</dbReference>
<feature type="transmembrane region" description="Helical" evidence="5">
    <location>
        <begin position="20"/>
        <end position="39"/>
    </location>
</feature>
<dbReference type="AlphaFoldDB" id="A0A249LDN6"/>
<dbReference type="OrthoDB" id="5150405at2"/>
<feature type="transmembrane region" description="Helical" evidence="5">
    <location>
        <begin position="229"/>
        <end position="254"/>
    </location>
</feature>
<evidence type="ECO:0000256" key="4">
    <source>
        <dbReference type="ARBA" id="ARBA00023136"/>
    </source>
</evidence>
<dbReference type="GO" id="GO:0016020">
    <property type="term" value="C:membrane"/>
    <property type="evidence" value="ECO:0007669"/>
    <property type="project" value="UniProtKB-SubCell"/>
</dbReference>
<feature type="transmembrane region" description="Helical" evidence="5">
    <location>
        <begin position="199"/>
        <end position="217"/>
    </location>
</feature>
<dbReference type="PANTHER" id="PTHR37422:SF13">
    <property type="entry name" value="LIPOPOLYSACCHARIDE BIOSYNTHESIS PROTEIN PA4999-RELATED"/>
    <property type="match status" value="1"/>
</dbReference>
<feature type="transmembrane region" description="Helical" evidence="5">
    <location>
        <begin position="326"/>
        <end position="348"/>
    </location>
</feature>
<evidence type="ECO:0000256" key="5">
    <source>
        <dbReference type="SAM" id="Phobius"/>
    </source>
</evidence>
<evidence type="ECO:0000313" key="7">
    <source>
        <dbReference type="EMBL" id="ASY27183.1"/>
    </source>
</evidence>
<feature type="transmembrane region" description="Helical" evidence="5">
    <location>
        <begin position="83"/>
        <end position="100"/>
    </location>
</feature>
<dbReference type="KEGG" id="plim:PHILAsVB114_00555"/>
<evidence type="ECO:0000256" key="2">
    <source>
        <dbReference type="ARBA" id="ARBA00022692"/>
    </source>
</evidence>
<keyword evidence="3 5" id="KW-1133">Transmembrane helix</keyword>
<feature type="transmembrane region" description="Helical" evidence="5">
    <location>
        <begin position="150"/>
        <end position="171"/>
    </location>
</feature>
<sequence>MFLALIPLVLVSVGWFAHDPVSIFASSVLLAGVLIAVLVRSRGSWKKSWFLLTPIGLVLGYLVSAVVNGQGLAPIYLGGYQRNFGIATWLALTLVVLVCAQGEVKIRGFLDWILPSVLIAGLAYGCVQFLDQDPLPWTNPYKAVSLTLGNPNFAGAFFGILSVVAVSRIFVGKTSALKVFGVLLFAATVFISLKTKSLQSPLLIIGGILIFALLSNLAAKGRIGRITKLASGGVLGAAVIGIGVLFIGGGSFLATVREKLFFQGSVAQRLDYWRTGFEIWKDHPIFGVGADQFQRYAALYRTPEQLKRDGVFVIPDKSHNVLIDHFANGGLVVGVIWIAFVVSVFYMLLKSLKNNDKIQVRRDLALLGTMWSTYVLQALISPDQIVLSLIGYSSAGLIAGIYLKDAPTVKIDPFIVRSVTAFVLVLAVVISGKALMADANVKKVVNGQITGVEPILKVIDAWPNAKTTELIGIQEINKPNNCEFANQISDKLLKYDDRSAQGWYMKAICDNSIRNYDKAIEDINNSVKFDPINPSYLVGKAKLEIAASRIVDAKVTIAKITEVDPSNAELAALNSSVSAIK</sequence>
<evidence type="ECO:0000259" key="6">
    <source>
        <dbReference type="Pfam" id="PF04932"/>
    </source>
</evidence>
<feature type="transmembrane region" description="Helical" evidence="5">
    <location>
        <begin position="385"/>
        <end position="403"/>
    </location>
</feature>
<dbReference type="Proteomes" id="UP000217221">
    <property type="component" value="Chromosome"/>
</dbReference>
<dbReference type="Pfam" id="PF04932">
    <property type="entry name" value="Wzy_C"/>
    <property type="match status" value="1"/>
</dbReference>